<feature type="transmembrane region" description="Helical" evidence="8">
    <location>
        <begin position="153"/>
        <end position="171"/>
    </location>
</feature>
<keyword evidence="3 7" id="KW-0813">Transport</keyword>
<keyword evidence="5 8" id="KW-1133">Transmembrane helix</keyword>
<evidence type="ECO:0000313" key="10">
    <source>
        <dbReference type="EMBL" id="KAK9764994.1"/>
    </source>
</evidence>
<feature type="domain" description="Major facilitator superfamily (MFS) profile" evidence="9">
    <location>
        <begin position="45"/>
        <end position="485"/>
    </location>
</feature>
<evidence type="ECO:0000256" key="8">
    <source>
        <dbReference type="SAM" id="Phobius"/>
    </source>
</evidence>
<dbReference type="InterPro" id="IPR005829">
    <property type="entry name" value="Sugar_transporter_CS"/>
</dbReference>
<name>A0ABR2WU34_9FUNG</name>
<dbReference type="PRINTS" id="PR00171">
    <property type="entry name" value="SUGRTRNSPORT"/>
</dbReference>
<dbReference type="InterPro" id="IPR045263">
    <property type="entry name" value="GLUT"/>
</dbReference>
<keyword evidence="6 8" id="KW-0472">Membrane</keyword>
<proteinExistence type="inferred from homology"/>
<evidence type="ECO:0000259" key="9">
    <source>
        <dbReference type="PROSITE" id="PS50850"/>
    </source>
</evidence>
<feature type="transmembrane region" description="Helical" evidence="8">
    <location>
        <begin position="463"/>
        <end position="481"/>
    </location>
</feature>
<feature type="transmembrane region" description="Helical" evidence="8">
    <location>
        <begin position="125"/>
        <end position="147"/>
    </location>
</feature>
<evidence type="ECO:0000256" key="1">
    <source>
        <dbReference type="ARBA" id="ARBA00004141"/>
    </source>
</evidence>
<comment type="similarity">
    <text evidence="2 7">Belongs to the major facilitator superfamily. Sugar transporter (TC 2.A.1.1) family.</text>
</comment>
<comment type="caution">
    <text evidence="10">The sequence shown here is derived from an EMBL/GenBank/DDBJ whole genome shotgun (WGS) entry which is preliminary data.</text>
</comment>
<sequence length="508" mass="55358">MNPDKMMTKKSNVDCRVSPASNAFDNVENLPDSKDQKYIAKVFFICSVATLAQFNMGYNTGVPNNPERVIRDCPTPNNNTGGLPDCLPMSDLIWGFSIGIFCIGGLLGGLSAGPIADKLGRNRTLFWNNINFIIGGMFMACSVNVPMFTIGRFFVGLGSGAGSVIVPMYIAEVSTTRNRGAMGSMVQMQLAIGIVISQGISLGLSSIPWWRLLLGLTIIPAIIQMVLLCYSPETPRYLLTKNRFDEAKESLQKLRPGCYVENEYSEMVKSIGGDAHEANSNSPGEGHLLKRIKDVVSHPFLRKMVLVGLIIHASQTLSSVNGVTLYSTSIMTKTTGLKVAQLITVGIAILNFFINCVTCVVIDRTGRRPLLLTSIMLMVIFSATLVIGQKLSISILEICSVICFSASFNIGLASIPFLIIPEMVPTWAAGVVVSMTTSANWIGNFLVVFLFPTVMSKIGDNTFILVTALNFLFFVHHFFFVPETKGRDINDIMSEMDAYNASKANISS</sequence>
<dbReference type="PROSITE" id="PS00217">
    <property type="entry name" value="SUGAR_TRANSPORT_2"/>
    <property type="match status" value="1"/>
</dbReference>
<dbReference type="PANTHER" id="PTHR23503:SF8">
    <property type="entry name" value="FACILITATED GLUCOSE TRANSPORTER PROTEIN 1"/>
    <property type="match status" value="1"/>
</dbReference>
<dbReference type="InterPro" id="IPR020846">
    <property type="entry name" value="MFS_dom"/>
</dbReference>
<feature type="transmembrane region" description="Helical" evidence="8">
    <location>
        <begin position="427"/>
        <end position="451"/>
    </location>
</feature>
<keyword evidence="4 8" id="KW-0812">Transmembrane</keyword>
<feature type="transmembrane region" description="Helical" evidence="8">
    <location>
        <begin position="183"/>
        <end position="203"/>
    </location>
</feature>
<evidence type="ECO:0000256" key="7">
    <source>
        <dbReference type="RuleBase" id="RU003346"/>
    </source>
</evidence>
<dbReference type="Pfam" id="PF00083">
    <property type="entry name" value="Sugar_tr"/>
    <property type="match status" value="1"/>
</dbReference>
<dbReference type="PROSITE" id="PS50850">
    <property type="entry name" value="MFS"/>
    <property type="match status" value="1"/>
</dbReference>
<evidence type="ECO:0000256" key="3">
    <source>
        <dbReference type="ARBA" id="ARBA00022448"/>
    </source>
</evidence>
<dbReference type="InterPro" id="IPR036259">
    <property type="entry name" value="MFS_trans_sf"/>
</dbReference>
<comment type="subcellular location">
    <subcellularLocation>
        <location evidence="1">Membrane</location>
        <topology evidence="1">Multi-pass membrane protein</topology>
    </subcellularLocation>
</comment>
<accession>A0ABR2WU34</accession>
<dbReference type="NCBIfam" id="TIGR00879">
    <property type="entry name" value="SP"/>
    <property type="match status" value="1"/>
</dbReference>
<feature type="transmembrane region" description="Helical" evidence="8">
    <location>
        <begin position="393"/>
        <end position="420"/>
    </location>
</feature>
<feature type="transmembrane region" description="Helical" evidence="8">
    <location>
        <begin position="300"/>
        <end position="320"/>
    </location>
</feature>
<protein>
    <submittedName>
        <fullName evidence="10">Bifunctional purine biosynthesis protein PurH</fullName>
    </submittedName>
</protein>
<evidence type="ECO:0000256" key="4">
    <source>
        <dbReference type="ARBA" id="ARBA00022692"/>
    </source>
</evidence>
<reference evidence="10 11" key="1">
    <citation type="submission" date="2023-04" db="EMBL/GenBank/DDBJ databases">
        <title>Genome of Basidiobolus ranarum AG-B5.</title>
        <authorList>
            <person name="Stajich J.E."/>
            <person name="Carter-House D."/>
            <person name="Gryganskyi A."/>
        </authorList>
    </citation>
    <scope>NUCLEOTIDE SEQUENCE [LARGE SCALE GENOMIC DNA]</scope>
    <source>
        <strain evidence="10 11">AG-B5</strain>
    </source>
</reference>
<evidence type="ECO:0000256" key="2">
    <source>
        <dbReference type="ARBA" id="ARBA00010992"/>
    </source>
</evidence>
<feature type="transmembrane region" description="Helical" evidence="8">
    <location>
        <begin position="38"/>
        <end position="58"/>
    </location>
</feature>
<keyword evidence="11" id="KW-1185">Reference proteome</keyword>
<gene>
    <name evidence="10" type="primary">HGT20_11</name>
    <name evidence="10" type="ORF">K7432_007024</name>
</gene>
<dbReference type="Proteomes" id="UP001479436">
    <property type="component" value="Unassembled WGS sequence"/>
</dbReference>
<dbReference type="InterPro" id="IPR003663">
    <property type="entry name" value="Sugar/inositol_transpt"/>
</dbReference>
<dbReference type="SUPFAM" id="SSF103473">
    <property type="entry name" value="MFS general substrate transporter"/>
    <property type="match status" value="1"/>
</dbReference>
<evidence type="ECO:0000313" key="11">
    <source>
        <dbReference type="Proteomes" id="UP001479436"/>
    </source>
</evidence>
<feature type="transmembrane region" description="Helical" evidence="8">
    <location>
        <begin position="209"/>
        <end position="230"/>
    </location>
</feature>
<dbReference type="InterPro" id="IPR005828">
    <property type="entry name" value="MFS_sugar_transport-like"/>
</dbReference>
<feature type="transmembrane region" description="Helical" evidence="8">
    <location>
        <begin position="340"/>
        <end position="362"/>
    </location>
</feature>
<dbReference type="Gene3D" id="1.20.1250.20">
    <property type="entry name" value="MFS general substrate transporter like domains"/>
    <property type="match status" value="1"/>
</dbReference>
<evidence type="ECO:0000256" key="6">
    <source>
        <dbReference type="ARBA" id="ARBA00023136"/>
    </source>
</evidence>
<dbReference type="PANTHER" id="PTHR23503">
    <property type="entry name" value="SOLUTE CARRIER FAMILY 2"/>
    <property type="match status" value="1"/>
</dbReference>
<feature type="transmembrane region" description="Helical" evidence="8">
    <location>
        <begin position="92"/>
        <end position="113"/>
    </location>
</feature>
<evidence type="ECO:0000256" key="5">
    <source>
        <dbReference type="ARBA" id="ARBA00022989"/>
    </source>
</evidence>
<feature type="transmembrane region" description="Helical" evidence="8">
    <location>
        <begin position="369"/>
        <end position="387"/>
    </location>
</feature>
<organism evidence="10 11">
    <name type="scientific">Basidiobolus ranarum</name>
    <dbReference type="NCBI Taxonomy" id="34480"/>
    <lineage>
        <taxon>Eukaryota</taxon>
        <taxon>Fungi</taxon>
        <taxon>Fungi incertae sedis</taxon>
        <taxon>Zoopagomycota</taxon>
        <taxon>Entomophthoromycotina</taxon>
        <taxon>Basidiobolomycetes</taxon>
        <taxon>Basidiobolales</taxon>
        <taxon>Basidiobolaceae</taxon>
        <taxon>Basidiobolus</taxon>
    </lineage>
</organism>
<dbReference type="EMBL" id="JASJQH010000331">
    <property type="protein sequence ID" value="KAK9764994.1"/>
    <property type="molecule type" value="Genomic_DNA"/>
</dbReference>